<feature type="transmembrane region" description="Helical" evidence="5">
    <location>
        <begin position="120"/>
        <end position="137"/>
    </location>
</feature>
<dbReference type="InterPro" id="IPR017981">
    <property type="entry name" value="GPCR_2-like_7TM"/>
</dbReference>
<dbReference type="EMBL" id="MUJZ01008777">
    <property type="protein sequence ID" value="OTF82369.1"/>
    <property type="molecule type" value="Genomic_DNA"/>
</dbReference>
<dbReference type="Pfam" id="PF00002">
    <property type="entry name" value="7tm_2"/>
    <property type="match status" value="1"/>
</dbReference>
<dbReference type="GO" id="GO:0007188">
    <property type="term" value="P:adenylate cyclase-modulating G protein-coupled receptor signaling pathway"/>
    <property type="evidence" value="ECO:0007669"/>
    <property type="project" value="TreeGrafter"/>
</dbReference>
<evidence type="ECO:0000259" key="6">
    <source>
        <dbReference type="PROSITE" id="PS50261"/>
    </source>
</evidence>
<dbReference type="InterPro" id="IPR000832">
    <property type="entry name" value="GPCR_2_secretin-like"/>
</dbReference>
<evidence type="ECO:0000256" key="4">
    <source>
        <dbReference type="ARBA" id="ARBA00023136"/>
    </source>
</evidence>
<keyword evidence="8" id="KW-1185">Reference proteome</keyword>
<comment type="caution">
    <text evidence="7">The sequence shown here is derived from an EMBL/GenBank/DDBJ whole genome shotgun (WGS) entry which is preliminary data.</text>
</comment>
<dbReference type="GO" id="GO:0005886">
    <property type="term" value="C:plasma membrane"/>
    <property type="evidence" value="ECO:0007669"/>
    <property type="project" value="TreeGrafter"/>
</dbReference>
<keyword evidence="4 5" id="KW-0472">Membrane</keyword>
<feature type="transmembrane region" description="Helical" evidence="5">
    <location>
        <begin position="75"/>
        <end position="100"/>
    </location>
</feature>
<sequence>MKTARLTNYCWMLNEGIILWQIVVRPLPINKIRMAKFYLLGWLSPIIIISFYTIIHSMERFNKSCWTKSMGYWELIYIVPTITFILINTILLIYMMYVLLEKLTTSSNAKQLRSIVIKSLLLVPVFGIHYMFYIVPFDPFESCASYQFVFHYVMIITEALQGSIVSTVFCLFNQEIRTSIRRKFPIGCKIRRQHYQRRNTTTVVTNANDIMEMEKLNQVK</sequence>
<dbReference type="GO" id="GO:0008528">
    <property type="term" value="F:G protein-coupled peptide receptor activity"/>
    <property type="evidence" value="ECO:0007669"/>
    <property type="project" value="TreeGrafter"/>
</dbReference>
<organism evidence="7 8">
    <name type="scientific">Euroglyphus maynei</name>
    <name type="common">Mayne's house dust mite</name>
    <dbReference type="NCBI Taxonomy" id="6958"/>
    <lineage>
        <taxon>Eukaryota</taxon>
        <taxon>Metazoa</taxon>
        <taxon>Ecdysozoa</taxon>
        <taxon>Arthropoda</taxon>
        <taxon>Chelicerata</taxon>
        <taxon>Arachnida</taxon>
        <taxon>Acari</taxon>
        <taxon>Acariformes</taxon>
        <taxon>Sarcoptiformes</taxon>
        <taxon>Astigmata</taxon>
        <taxon>Psoroptidia</taxon>
        <taxon>Analgoidea</taxon>
        <taxon>Pyroglyphidae</taxon>
        <taxon>Pyroglyphinae</taxon>
        <taxon>Euroglyphus</taxon>
    </lineage>
</organism>
<dbReference type="Proteomes" id="UP000194236">
    <property type="component" value="Unassembled WGS sequence"/>
</dbReference>
<evidence type="ECO:0000256" key="5">
    <source>
        <dbReference type="SAM" id="Phobius"/>
    </source>
</evidence>
<gene>
    <name evidence="7" type="ORF">BLA29_007617</name>
</gene>
<evidence type="ECO:0000313" key="8">
    <source>
        <dbReference type="Proteomes" id="UP000194236"/>
    </source>
</evidence>
<reference evidence="7 8" key="1">
    <citation type="submission" date="2017-03" db="EMBL/GenBank/DDBJ databases">
        <title>Genome Survey of Euroglyphus maynei.</title>
        <authorList>
            <person name="Arlian L.G."/>
            <person name="Morgan M.S."/>
            <person name="Rider S.D."/>
        </authorList>
    </citation>
    <scope>NUCLEOTIDE SEQUENCE [LARGE SCALE GENOMIC DNA]</scope>
    <source>
        <strain evidence="7">Arlian Lab</strain>
        <tissue evidence="7">Whole body</tissue>
    </source>
</reference>
<name>A0A1Y3BN18_EURMA</name>
<keyword evidence="3 5" id="KW-1133">Transmembrane helix</keyword>
<feature type="transmembrane region" description="Helical" evidence="5">
    <location>
        <begin position="149"/>
        <end position="172"/>
    </location>
</feature>
<dbReference type="OrthoDB" id="16753at2759"/>
<comment type="subcellular location">
    <subcellularLocation>
        <location evidence="1">Membrane</location>
        <topology evidence="1">Multi-pass membrane protein</topology>
    </subcellularLocation>
</comment>
<dbReference type="Gene3D" id="1.20.1070.10">
    <property type="entry name" value="Rhodopsin 7-helix transmembrane proteins"/>
    <property type="match status" value="1"/>
</dbReference>
<dbReference type="GO" id="GO:0007166">
    <property type="term" value="P:cell surface receptor signaling pathway"/>
    <property type="evidence" value="ECO:0007669"/>
    <property type="project" value="InterPro"/>
</dbReference>
<dbReference type="PANTHER" id="PTHR45620">
    <property type="entry name" value="PDF RECEPTOR-LIKE PROTEIN-RELATED"/>
    <property type="match status" value="1"/>
</dbReference>
<evidence type="ECO:0000256" key="2">
    <source>
        <dbReference type="ARBA" id="ARBA00022692"/>
    </source>
</evidence>
<protein>
    <recommendedName>
        <fullName evidence="6">G-protein coupled receptors family 2 profile 2 domain-containing protein</fullName>
    </recommendedName>
</protein>
<dbReference type="PRINTS" id="PR00249">
    <property type="entry name" value="GPCRSECRETIN"/>
</dbReference>
<proteinExistence type="predicted"/>
<keyword evidence="2 5" id="KW-0812">Transmembrane</keyword>
<feature type="transmembrane region" description="Helical" evidence="5">
    <location>
        <begin position="37"/>
        <end position="55"/>
    </location>
</feature>
<dbReference type="InterPro" id="IPR050332">
    <property type="entry name" value="GPCR_2"/>
</dbReference>
<dbReference type="PROSITE" id="PS50261">
    <property type="entry name" value="G_PROTEIN_RECEP_F2_4"/>
    <property type="match status" value="1"/>
</dbReference>
<dbReference type="AlphaFoldDB" id="A0A1Y3BN18"/>
<accession>A0A1Y3BN18</accession>
<evidence type="ECO:0000313" key="7">
    <source>
        <dbReference type="EMBL" id="OTF82369.1"/>
    </source>
</evidence>
<feature type="domain" description="G-protein coupled receptors family 2 profile 2" evidence="6">
    <location>
        <begin position="1"/>
        <end position="173"/>
    </location>
</feature>
<evidence type="ECO:0000256" key="3">
    <source>
        <dbReference type="ARBA" id="ARBA00022989"/>
    </source>
</evidence>
<evidence type="ECO:0000256" key="1">
    <source>
        <dbReference type="ARBA" id="ARBA00004141"/>
    </source>
</evidence>